<dbReference type="OrthoDB" id="5874636at2759"/>
<sequence length="928" mass="104421">MGRRKISKRPYTPDQTAEGNLDSDVDEIIDVETIQSSQILSTHFVGPKSSVLSNTQEQTQLRRLPSRSTRAGLKPPLTVRTSPRITLVGRGRSESISSVPFAAVRNPKDQKDAEFWENSAPVPSKRAPVLADEGIGTLVVTKLPLEEMSMSTKTLRAIQEDHSLSKSRSPEGNEEPASRLMKIEESSSITKELKPAPLATNTEPSTSHGVQKAPAASKKFPPDTLACAHQHCQATFGHVDDLISHLVNFHCQHQFRQRKFTFVSPEKYELWKASHQKAFDTTMVMHGDREENEEVIRIHYYCAYCNDWRQQFGENRPSNDLNEKAGTGGPPYLSDGRCVKAMVGCPSYFVVSVCKENNYVSVVGCFAHLGHEKKVLPAARERVSPNQAPSSRTAPAQCKYCNKWFPSQVSMNRHVREEHTDPNYPKGTTIECGDPHCDVVCDRMSTLCEHVAQEHGRGDLVIEELKFPSQERFKEWKDQVEAETMSKYVLSSSRTRLSGVVQLYYLCHLSGYANRSRHSAVQVSRMRTTKKLGRYCTAFMNVKELSDGSVVVHCCLGHFGHNFDVSRLPLPNKVKEEISELLLKGIDSQTVHDMVRKKYTSSDRGYYLKRYEVRNIADKLRKQGLILPKERETVASPLSTLHSDETSGKSIQQDKQPQQSVRFQSVRSLSDRGRFSRLTSFHDSKASTSVPDIQYGHVSRNETTPSSVIAGIRDVSPPIIGPCPYIEYRGDEYEEIDVIVEDDVDSLTYFVDDVHGSENMLKVVHPVRDESSLPTKIVPLLMEPQPTGNAGFDETMTNLNRRINALHAQIKQTVDLNKKKFLMAQVRTLQGQLVRGVPQTIAFIQAVEPEFDGEEEGEEERLEAIEHDDTVCLEVEVESSEAPYREVQTQNVEEQYEEDLSEVTFEGDPYEEVVSGGYEHSAGISYHA</sequence>
<dbReference type="PROSITE" id="PS50157">
    <property type="entry name" value="ZINC_FINGER_C2H2_2"/>
    <property type="match status" value="1"/>
</dbReference>
<dbReference type="OMA" id="TFEGDPY"/>
<feature type="compositionally biased region" description="Polar residues" evidence="2">
    <location>
        <begin position="199"/>
        <end position="209"/>
    </location>
</feature>
<dbReference type="WBParaSite" id="HCON_00161800-00002">
    <property type="protein sequence ID" value="HCON_00161800-00002"/>
    <property type="gene ID" value="HCON_00161800"/>
</dbReference>
<feature type="compositionally biased region" description="Basic and acidic residues" evidence="2">
    <location>
        <begin position="159"/>
        <end position="171"/>
    </location>
</feature>
<name>A0A7I5EDC9_HAECO</name>
<proteinExistence type="predicted"/>
<evidence type="ECO:0000259" key="3">
    <source>
        <dbReference type="PROSITE" id="PS50157"/>
    </source>
</evidence>
<evidence type="ECO:0000256" key="1">
    <source>
        <dbReference type="PROSITE-ProRule" id="PRU00042"/>
    </source>
</evidence>
<feature type="region of interest" description="Disordered" evidence="2">
    <location>
        <begin position="159"/>
        <end position="220"/>
    </location>
</feature>
<feature type="region of interest" description="Disordered" evidence="2">
    <location>
        <begin position="1"/>
        <end position="24"/>
    </location>
</feature>
<dbReference type="InterPro" id="IPR013087">
    <property type="entry name" value="Znf_C2H2_type"/>
</dbReference>
<dbReference type="AlphaFoldDB" id="A0A7I5EDC9"/>
<keyword evidence="1" id="KW-0862">Zinc</keyword>
<accession>A0A7I5EDC9</accession>
<keyword evidence="1" id="KW-0479">Metal-binding</keyword>
<dbReference type="Gene3D" id="3.30.160.60">
    <property type="entry name" value="Classic Zinc Finger"/>
    <property type="match status" value="1"/>
</dbReference>
<dbReference type="SMART" id="SM00355">
    <property type="entry name" value="ZnF_C2H2"/>
    <property type="match status" value="3"/>
</dbReference>
<reference evidence="5" key="1">
    <citation type="submission" date="2020-12" db="UniProtKB">
        <authorList>
            <consortium name="WormBaseParasite"/>
        </authorList>
    </citation>
    <scope>IDENTIFICATION</scope>
    <source>
        <strain evidence="5">MHco3</strain>
    </source>
</reference>
<dbReference type="PROSITE" id="PS00028">
    <property type="entry name" value="ZINC_FINGER_C2H2_1"/>
    <property type="match status" value="2"/>
</dbReference>
<dbReference type="GO" id="GO:0008270">
    <property type="term" value="F:zinc ion binding"/>
    <property type="evidence" value="ECO:0007669"/>
    <property type="project" value="UniProtKB-KW"/>
</dbReference>
<feature type="region of interest" description="Disordered" evidence="2">
    <location>
        <begin position="636"/>
        <end position="668"/>
    </location>
</feature>
<protein>
    <submittedName>
        <fullName evidence="5">C2H2-type domain-containing protein</fullName>
    </submittedName>
</protein>
<evidence type="ECO:0000256" key="2">
    <source>
        <dbReference type="SAM" id="MobiDB-lite"/>
    </source>
</evidence>
<dbReference type="Proteomes" id="UP000025227">
    <property type="component" value="Unplaced"/>
</dbReference>
<dbReference type="InterPro" id="IPR052797">
    <property type="entry name" value="RegFact_GeneExpr_CellDeath"/>
</dbReference>
<dbReference type="PANTHER" id="PTHR33936:SF25">
    <property type="entry name" value="C2H2-TYPE DOMAIN-CONTAINING PROTEIN"/>
    <property type="match status" value="1"/>
</dbReference>
<evidence type="ECO:0000313" key="4">
    <source>
        <dbReference type="Proteomes" id="UP000025227"/>
    </source>
</evidence>
<organism evidence="4 5">
    <name type="scientific">Haemonchus contortus</name>
    <name type="common">Barber pole worm</name>
    <dbReference type="NCBI Taxonomy" id="6289"/>
    <lineage>
        <taxon>Eukaryota</taxon>
        <taxon>Metazoa</taxon>
        <taxon>Ecdysozoa</taxon>
        <taxon>Nematoda</taxon>
        <taxon>Chromadorea</taxon>
        <taxon>Rhabditida</taxon>
        <taxon>Rhabditina</taxon>
        <taxon>Rhabditomorpha</taxon>
        <taxon>Strongyloidea</taxon>
        <taxon>Trichostrongylidae</taxon>
        <taxon>Haemonchus</taxon>
    </lineage>
</organism>
<keyword evidence="4" id="KW-1185">Reference proteome</keyword>
<keyword evidence="1" id="KW-0863">Zinc-finger</keyword>
<feature type="domain" description="C2H2-type" evidence="3">
    <location>
        <begin position="396"/>
        <end position="424"/>
    </location>
</feature>
<evidence type="ECO:0000313" key="5">
    <source>
        <dbReference type="WBParaSite" id="HCON_00161800-00002"/>
    </source>
</evidence>
<dbReference type="PANTHER" id="PTHR33936">
    <property type="entry name" value="PROTEIN CBG17840"/>
    <property type="match status" value="1"/>
</dbReference>
<feature type="compositionally biased region" description="Polar residues" evidence="2">
    <location>
        <begin position="648"/>
        <end position="668"/>
    </location>
</feature>